<protein>
    <submittedName>
        <fullName evidence="2">Uncharacterized protein</fullName>
    </submittedName>
</protein>
<name>A0A7N2M441_QUELO</name>
<dbReference type="EMBL" id="LRBV02000007">
    <property type="status" value="NOT_ANNOTATED_CDS"/>
    <property type="molecule type" value="Genomic_DNA"/>
</dbReference>
<dbReference type="Gramene" id="QL07p035317:mrna">
    <property type="protein sequence ID" value="QL07p035317:mrna"/>
    <property type="gene ID" value="QL07p035317"/>
</dbReference>
<keyword evidence="1" id="KW-0175">Coiled coil</keyword>
<feature type="coiled-coil region" evidence="1">
    <location>
        <begin position="47"/>
        <end position="102"/>
    </location>
</feature>
<evidence type="ECO:0000313" key="3">
    <source>
        <dbReference type="Proteomes" id="UP000594261"/>
    </source>
</evidence>
<dbReference type="InParanoid" id="A0A7N2M441"/>
<reference evidence="2" key="2">
    <citation type="submission" date="2021-01" db="UniProtKB">
        <authorList>
            <consortium name="EnsemblPlants"/>
        </authorList>
    </citation>
    <scope>IDENTIFICATION</scope>
</reference>
<dbReference type="EnsemblPlants" id="QL07p035317:mrna">
    <property type="protein sequence ID" value="QL07p035317:mrna"/>
    <property type="gene ID" value="QL07p035317"/>
</dbReference>
<accession>A0A7N2M441</accession>
<evidence type="ECO:0000256" key="1">
    <source>
        <dbReference type="SAM" id="Coils"/>
    </source>
</evidence>
<organism evidence="2 3">
    <name type="scientific">Quercus lobata</name>
    <name type="common">Valley oak</name>
    <dbReference type="NCBI Taxonomy" id="97700"/>
    <lineage>
        <taxon>Eukaryota</taxon>
        <taxon>Viridiplantae</taxon>
        <taxon>Streptophyta</taxon>
        <taxon>Embryophyta</taxon>
        <taxon>Tracheophyta</taxon>
        <taxon>Spermatophyta</taxon>
        <taxon>Magnoliopsida</taxon>
        <taxon>eudicotyledons</taxon>
        <taxon>Gunneridae</taxon>
        <taxon>Pentapetalae</taxon>
        <taxon>rosids</taxon>
        <taxon>fabids</taxon>
        <taxon>Fagales</taxon>
        <taxon>Fagaceae</taxon>
        <taxon>Quercus</taxon>
    </lineage>
</organism>
<evidence type="ECO:0000313" key="2">
    <source>
        <dbReference type="EnsemblPlants" id="QL07p035317:mrna"/>
    </source>
</evidence>
<sequence>MDSINNWVERSVREWMSTFNERIARARCRRLMEEIVIFIRDRVGPVINNLRGQVDSLNREIRTLKREVQGLNQQSRSLNLELQQLREQVSEHQNRLRTLETRVSLNLRGIAVAFNTCGEIRQIGNLLFDWSKGFRFSKATPTQGASLNPDVFY</sequence>
<keyword evidence="3" id="KW-1185">Reference proteome</keyword>
<reference evidence="2 3" key="1">
    <citation type="journal article" date="2016" name="G3 (Bethesda)">
        <title>First Draft Assembly and Annotation of the Genome of a California Endemic Oak Quercus lobata Nee (Fagaceae).</title>
        <authorList>
            <person name="Sork V.L."/>
            <person name="Fitz-Gibbon S.T."/>
            <person name="Puiu D."/>
            <person name="Crepeau M."/>
            <person name="Gugger P.F."/>
            <person name="Sherman R."/>
            <person name="Stevens K."/>
            <person name="Langley C.H."/>
            <person name="Pellegrini M."/>
            <person name="Salzberg S.L."/>
        </authorList>
    </citation>
    <scope>NUCLEOTIDE SEQUENCE [LARGE SCALE GENOMIC DNA]</scope>
    <source>
        <strain evidence="2 3">cv. SW786</strain>
    </source>
</reference>
<dbReference type="AlphaFoldDB" id="A0A7N2M441"/>
<dbReference type="Proteomes" id="UP000594261">
    <property type="component" value="Chromosome 7"/>
</dbReference>
<proteinExistence type="predicted"/>
<dbReference type="Gene3D" id="1.20.5.340">
    <property type="match status" value="1"/>
</dbReference>